<organism evidence="1 2">
    <name type="scientific">Scophthalmus maximus</name>
    <name type="common">Turbot</name>
    <name type="synonym">Psetta maxima</name>
    <dbReference type="NCBI Taxonomy" id="52904"/>
    <lineage>
        <taxon>Eukaryota</taxon>
        <taxon>Metazoa</taxon>
        <taxon>Chordata</taxon>
        <taxon>Craniata</taxon>
        <taxon>Vertebrata</taxon>
        <taxon>Euteleostomi</taxon>
        <taxon>Actinopterygii</taxon>
        <taxon>Neopterygii</taxon>
        <taxon>Teleostei</taxon>
        <taxon>Neoteleostei</taxon>
        <taxon>Acanthomorphata</taxon>
        <taxon>Carangaria</taxon>
        <taxon>Pleuronectiformes</taxon>
        <taxon>Pleuronectoidei</taxon>
        <taxon>Scophthalmidae</taxon>
        <taxon>Scophthalmus</taxon>
    </lineage>
</organism>
<dbReference type="Proteomes" id="UP000438429">
    <property type="component" value="Unassembled WGS sequence"/>
</dbReference>
<evidence type="ECO:0000313" key="1">
    <source>
        <dbReference type="EMBL" id="KAF0026075.1"/>
    </source>
</evidence>
<evidence type="ECO:0000313" key="2">
    <source>
        <dbReference type="Proteomes" id="UP000438429"/>
    </source>
</evidence>
<dbReference type="EMBL" id="VEVO01000019">
    <property type="protein sequence ID" value="KAF0026075.1"/>
    <property type="molecule type" value="Genomic_DNA"/>
</dbReference>
<comment type="caution">
    <text evidence="1">The sequence shown here is derived from an EMBL/GenBank/DDBJ whole genome shotgun (WGS) entry which is preliminary data.</text>
</comment>
<dbReference type="AlphaFoldDB" id="A0A6A4S1E0"/>
<sequence length="69" mass="7761">MRPTSSLCLQMEYEFELTMSKGSQRNESGPHSSQLQALSRIASTYTPFRTSTTSTEWIADLRGAEQKNS</sequence>
<name>A0A6A4S1E0_SCOMX</name>
<gene>
    <name evidence="1" type="ORF">F2P81_020812</name>
</gene>
<proteinExistence type="predicted"/>
<protein>
    <submittedName>
        <fullName evidence="1">Uncharacterized protein</fullName>
    </submittedName>
</protein>
<accession>A0A6A4S1E0</accession>
<reference evidence="1 2" key="1">
    <citation type="submission" date="2019-06" db="EMBL/GenBank/DDBJ databases">
        <title>Draft genomes of female and male turbot (Scophthalmus maximus).</title>
        <authorList>
            <person name="Xu H."/>
            <person name="Xu X.-W."/>
            <person name="Shao C."/>
            <person name="Chen S."/>
        </authorList>
    </citation>
    <scope>NUCLEOTIDE SEQUENCE [LARGE SCALE GENOMIC DNA]</scope>
    <source>
        <strain evidence="1">Ysfricsl-2016a</strain>
        <tissue evidence="1">Blood</tissue>
    </source>
</reference>